<feature type="compositionally biased region" description="Polar residues" evidence="2">
    <location>
        <begin position="489"/>
        <end position="506"/>
    </location>
</feature>
<feature type="compositionally biased region" description="Basic and acidic residues" evidence="2">
    <location>
        <begin position="131"/>
        <end position="140"/>
    </location>
</feature>
<feature type="region of interest" description="Disordered" evidence="2">
    <location>
        <begin position="388"/>
        <end position="458"/>
    </location>
</feature>
<evidence type="ECO:0000259" key="3">
    <source>
        <dbReference type="PROSITE" id="PS50090"/>
    </source>
</evidence>
<feature type="domain" description="HTH myb-type" evidence="4">
    <location>
        <begin position="339"/>
        <end position="397"/>
    </location>
</feature>
<keyword evidence="1" id="KW-0539">Nucleus</keyword>
<gene>
    <name evidence="5" type="ORF">VTL71DRAFT_3094</name>
</gene>
<dbReference type="InterPro" id="IPR001005">
    <property type="entry name" value="SANT/Myb"/>
</dbReference>
<dbReference type="InterPro" id="IPR052450">
    <property type="entry name" value="TRBD-Containing_Protein"/>
</dbReference>
<sequence>MSFDTIEPALLARFQDDFYSYEPPPIELPNPSIGQLPPLRDVVGHDVSTRRSNTSNHSDQVPTGSQFSSQGNPMVAPTSIQQNIYQGGGAQQIYGNSNSNRALGDSSPQSLRKILDNDTDSTLGGSSKKRPNPEPPKDEFVQLPQPPKKHKTATQIVPPIIIGLHDIPQSKKPTTYKFPRIESGAFRDSNGRNSLNTAPPQAVVPEPPDNPEVEPVVESIETNDPTPEKAKKKRNTNGTRRKWEAKETEWLIQGAHKHGVGNWTAIVNDPEYPFDGRNAAAMKDRFRTVCPSGLLKDLENRTSSPEQEGTASNSTKFRGHRKDKEDLAKLGIETPFKKSSRRERKPFTETEDSEILKAHEIHGNQWSQMIRDKQFNLQDRTSTDLRDRYRNIMKIKERASSPTRPNKDVDKPRSNDAPSSAHPSSSSLFLPAQDSTALQSSTLNSGEPRSVEALSSNHPSASDLYAQNQAWAKETNHDVRSKDGLLNGQLPSISFPQVQAPSNKSSEPWMKESYQSVSIRGKNDLSNGYQQLPDIDLRAMTLQRPDEPWPKDHQAPPANHQPNGLRIQEIISPEQEDTRSTTLFNFGTTYNPYSETHLETTEALSYSLPAPFDWNPSITAPFTQNLSHGMASDMDINRLLQTDEQWSNDMATSNTQALDGKERQSFTNINSILSSNDEPLGTSQTSYLTMLNADGPLGMYE</sequence>
<feature type="region of interest" description="Disordered" evidence="2">
    <location>
        <begin position="481"/>
        <end position="515"/>
    </location>
</feature>
<dbReference type="EMBL" id="JAZHXI010000012">
    <property type="protein sequence ID" value="KAL2065424.1"/>
    <property type="molecule type" value="Genomic_DNA"/>
</dbReference>
<dbReference type="Pfam" id="PF00249">
    <property type="entry name" value="Myb_DNA-binding"/>
    <property type="match status" value="1"/>
</dbReference>
<organism evidence="5 6">
    <name type="scientific">Oculimacula yallundae</name>
    <dbReference type="NCBI Taxonomy" id="86028"/>
    <lineage>
        <taxon>Eukaryota</taxon>
        <taxon>Fungi</taxon>
        <taxon>Dikarya</taxon>
        <taxon>Ascomycota</taxon>
        <taxon>Pezizomycotina</taxon>
        <taxon>Leotiomycetes</taxon>
        <taxon>Helotiales</taxon>
        <taxon>Ploettnerulaceae</taxon>
        <taxon>Oculimacula</taxon>
    </lineage>
</organism>
<feature type="compositionally biased region" description="Basic and acidic residues" evidence="2">
    <location>
        <begin position="388"/>
        <end position="414"/>
    </location>
</feature>
<dbReference type="SMART" id="SM00717">
    <property type="entry name" value="SANT"/>
    <property type="match status" value="2"/>
</dbReference>
<feature type="compositionally biased region" description="Polar residues" evidence="2">
    <location>
        <begin position="97"/>
        <end position="110"/>
    </location>
</feature>
<dbReference type="InterPro" id="IPR009057">
    <property type="entry name" value="Homeodomain-like_sf"/>
</dbReference>
<feature type="domain" description="Myb-like" evidence="3">
    <location>
        <begin position="235"/>
        <end position="290"/>
    </location>
</feature>
<feature type="region of interest" description="Disordered" evidence="2">
    <location>
        <begin position="297"/>
        <end position="356"/>
    </location>
</feature>
<dbReference type="SUPFAM" id="SSF46689">
    <property type="entry name" value="Homeodomain-like"/>
    <property type="match status" value="2"/>
</dbReference>
<evidence type="ECO:0000313" key="5">
    <source>
        <dbReference type="EMBL" id="KAL2065424.1"/>
    </source>
</evidence>
<feature type="region of interest" description="Disordered" evidence="2">
    <location>
        <begin position="20"/>
        <end position="75"/>
    </location>
</feature>
<feature type="region of interest" description="Disordered" evidence="2">
    <location>
        <begin position="183"/>
        <end position="244"/>
    </location>
</feature>
<feature type="compositionally biased region" description="Polar residues" evidence="2">
    <location>
        <begin position="50"/>
        <end position="72"/>
    </location>
</feature>
<feature type="compositionally biased region" description="Polar residues" evidence="2">
    <location>
        <begin position="433"/>
        <end position="458"/>
    </location>
</feature>
<feature type="compositionally biased region" description="Polar residues" evidence="2">
    <location>
        <begin position="301"/>
        <end position="316"/>
    </location>
</feature>
<dbReference type="Gene3D" id="1.10.10.60">
    <property type="entry name" value="Homeodomain-like"/>
    <property type="match status" value="2"/>
</dbReference>
<feature type="domain" description="Myb-like" evidence="3">
    <location>
        <begin position="339"/>
        <end position="393"/>
    </location>
</feature>
<feature type="region of interest" description="Disordered" evidence="2">
    <location>
        <begin position="89"/>
        <end position="155"/>
    </location>
</feature>
<dbReference type="Proteomes" id="UP001595075">
    <property type="component" value="Unassembled WGS sequence"/>
</dbReference>
<evidence type="ECO:0000259" key="4">
    <source>
        <dbReference type="PROSITE" id="PS51294"/>
    </source>
</evidence>
<evidence type="ECO:0000256" key="1">
    <source>
        <dbReference type="ARBA" id="ARBA00023242"/>
    </source>
</evidence>
<dbReference type="InterPro" id="IPR017930">
    <property type="entry name" value="Myb_dom"/>
</dbReference>
<name>A0ABR4C658_9HELO</name>
<proteinExistence type="predicted"/>
<comment type="caution">
    <text evidence="5">The sequence shown here is derived from an EMBL/GenBank/DDBJ whole genome shotgun (WGS) entry which is preliminary data.</text>
</comment>
<protein>
    <submittedName>
        <fullName evidence="5">Uncharacterized protein</fullName>
    </submittedName>
</protein>
<dbReference type="PANTHER" id="PTHR46734:SF1">
    <property type="entry name" value="TELOMERIC REPEAT-BINDING FACTOR 1"/>
    <property type="match status" value="1"/>
</dbReference>
<dbReference type="CDD" id="cd11660">
    <property type="entry name" value="SANT_TRF"/>
    <property type="match status" value="2"/>
</dbReference>
<dbReference type="PROSITE" id="PS50090">
    <property type="entry name" value="MYB_LIKE"/>
    <property type="match status" value="2"/>
</dbReference>
<accession>A0ABR4C658</accession>
<evidence type="ECO:0000256" key="2">
    <source>
        <dbReference type="SAM" id="MobiDB-lite"/>
    </source>
</evidence>
<feature type="domain" description="HTH myb-type" evidence="4">
    <location>
        <begin position="240"/>
        <end position="294"/>
    </location>
</feature>
<dbReference type="PANTHER" id="PTHR46734">
    <property type="entry name" value="TELOMERIC REPEAT-BINDING FACTOR 1 TERF1"/>
    <property type="match status" value="1"/>
</dbReference>
<feature type="compositionally biased region" description="Low complexity" evidence="2">
    <location>
        <begin position="417"/>
        <end position="427"/>
    </location>
</feature>
<dbReference type="PROSITE" id="PS51294">
    <property type="entry name" value="HTH_MYB"/>
    <property type="match status" value="2"/>
</dbReference>
<evidence type="ECO:0000313" key="6">
    <source>
        <dbReference type="Proteomes" id="UP001595075"/>
    </source>
</evidence>
<keyword evidence="6" id="KW-1185">Reference proteome</keyword>
<reference evidence="5 6" key="1">
    <citation type="journal article" date="2024" name="Commun. Biol.">
        <title>Comparative genomic analysis of thermophilic fungi reveals convergent evolutionary adaptations and gene losses.</title>
        <authorList>
            <person name="Steindorff A.S."/>
            <person name="Aguilar-Pontes M.V."/>
            <person name="Robinson A.J."/>
            <person name="Andreopoulos B."/>
            <person name="LaButti K."/>
            <person name="Kuo A."/>
            <person name="Mondo S."/>
            <person name="Riley R."/>
            <person name="Otillar R."/>
            <person name="Haridas S."/>
            <person name="Lipzen A."/>
            <person name="Grimwood J."/>
            <person name="Schmutz J."/>
            <person name="Clum A."/>
            <person name="Reid I.D."/>
            <person name="Moisan M.C."/>
            <person name="Butler G."/>
            <person name="Nguyen T.T.M."/>
            <person name="Dewar K."/>
            <person name="Conant G."/>
            <person name="Drula E."/>
            <person name="Henrissat B."/>
            <person name="Hansel C."/>
            <person name="Singer S."/>
            <person name="Hutchinson M.I."/>
            <person name="de Vries R.P."/>
            <person name="Natvig D.O."/>
            <person name="Powell A.J."/>
            <person name="Tsang A."/>
            <person name="Grigoriev I.V."/>
        </authorList>
    </citation>
    <scope>NUCLEOTIDE SEQUENCE [LARGE SCALE GENOMIC DNA]</scope>
    <source>
        <strain evidence="5 6">CBS 494.80</strain>
    </source>
</reference>